<organism evidence="1 2">
    <name type="scientific">Oryza sativa subsp. japonica</name>
    <name type="common">Rice</name>
    <dbReference type="NCBI Taxonomy" id="39947"/>
    <lineage>
        <taxon>Eukaryota</taxon>
        <taxon>Viridiplantae</taxon>
        <taxon>Streptophyta</taxon>
        <taxon>Embryophyta</taxon>
        <taxon>Tracheophyta</taxon>
        <taxon>Spermatophyta</taxon>
        <taxon>Magnoliopsida</taxon>
        <taxon>Liliopsida</taxon>
        <taxon>Poales</taxon>
        <taxon>Poaceae</taxon>
        <taxon>BOP clade</taxon>
        <taxon>Oryzoideae</taxon>
        <taxon>Oryzeae</taxon>
        <taxon>Oryzinae</taxon>
        <taxon>Oryza</taxon>
        <taxon>Oryza sativa</taxon>
    </lineage>
</organism>
<keyword evidence="2" id="KW-1185">Reference proteome</keyword>
<evidence type="ECO:0000313" key="2">
    <source>
        <dbReference type="Proteomes" id="UP000059680"/>
    </source>
</evidence>
<reference evidence="1 2" key="2">
    <citation type="journal article" date="2013" name="Plant Cell Physiol.">
        <title>Rice Annotation Project Database (RAP-DB): an integrative and interactive database for rice genomics.</title>
        <authorList>
            <person name="Sakai H."/>
            <person name="Lee S.S."/>
            <person name="Tanaka T."/>
            <person name="Numa H."/>
            <person name="Kim J."/>
            <person name="Kawahara Y."/>
            <person name="Wakimoto H."/>
            <person name="Yang C.C."/>
            <person name="Iwamoto M."/>
            <person name="Abe T."/>
            <person name="Yamada Y."/>
            <person name="Muto A."/>
            <person name="Inokuchi H."/>
            <person name="Ikemura T."/>
            <person name="Matsumoto T."/>
            <person name="Sasaki T."/>
            <person name="Itoh T."/>
        </authorList>
    </citation>
    <scope>NUCLEOTIDE SEQUENCE [LARGE SCALE GENOMIC DNA]</scope>
    <source>
        <strain evidence="2">cv. Nipponbare</strain>
    </source>
</reference>
<evidence type="ECO:0000313" key="1">
    <source>
        <dbReference type="EMBL" id="BAT16677.1"/>
    </source>
</evidence>
<reference evidence="1 2" key="3">
    <citation type="journal article" date="2013" name="Rice">
        <title>Improvement of the Oryza sativa Nipponbare reference genome using next generation sequence and optical map data.</title>
        <authorList>
            <person name="Kawahara Y."/>
            <person name="de la Bastide M."/>
            <person name="Hamilton J.P."/>
            <person name="Kanamori H."/>
            <person name="McCombie W.R."/>
            <person name="Ouyang S."/>
            <person name="Schwartz D.C."/>
            <person name="Tanaka T."/>
            <person name="Wu J."/>
            <person name="Zhou S."/>
            <person name="Childs K.L."/>
            <person name="Davidson R.M."/>
            <person name="Lin H."/>
            <person name="Quesada-Ocampo L."/>
            <person name="Vaillancourt B."/>
            <person name="Sakai H."/>
            <person name="Lee S.S."/>
            <person name="Kim J."/>
            <person name="Numa H."/>
            <person name="Itoh T."/>
            <person name="Buell C.R."/>
            <person name="Matsumoto T."/>
        </authorList>
    </citation>
    <scope>NUCLEOTIDE SEQUENCE [LARGE SCALE GENOMIC DNA]</scope>
    <source>
        <strain evidence="2">cv. Nipponbare</strain>
    </source>
</reference>
<dbReference type="EMBL" id="AP014968">
    <property type="protein sequence ID" value="BAT16677.1"/>
    <property type="molecule type" value="Genomic_DNA"/>
</dbReference>
<dbReference type="AlphaFoldDB" id="A0A0P0Y8Y2"/>
<accession>A0A0P0Y8Y2</accession>
<name>A0A0P0Y8Y2_ORYSJ</name>
<proteinExistence type="predicted"/>
<feature type="non-terminal residue" evidence="1">
    <location>
        <position position="1"/>
    </location>
</feature>
<dbReference type="PaxDb" id="39947-A0A0P0Y8Y2"/>
<gene>
    <name evidence="1" type="ordered locus">Os12g0276550</name>
    <name evidence="1" type="ORF">OSNPB_120276550</name>
</gene>
<reference evidence="2" key="1">
    <citation type="journal article" date="2005" name="Nature">
        <title>The map-based sequence of the rice genome.</title>
        <authorList>
            <consortium name="International rice genome sequencing project (IRGSP)"/>
            <person name="Matsumoto T."/>
            <person name="Wu J."/>
            <person name="Kanamori H."/>
            <person name="Katayose Y."/>
            <person name="Fujisawa M."/>
            <person name="Namiki N."/>
            <person name="Mizuno H."/>
            <person name="Yamamoto K."/>
            <person name="Antonio B.A."/>
            <person name="Baba T."/>
            <person name="Sakata K."/>
            <person name="Nagamura Y."/>
            <person name="Aoki H."/>
            <person name="Arikawa K."/>
            <person name="Arita K."/>
            <person name="Bito T."/>
            <person name="Chiden Y."/>
            <person name="Fujitsuka N."/>
            <person name="Fukunaka R."/>
            <person name="Hamada M."/>
            <person name="Harada C."/>
            <person name="Hayashi A."/>
            <person name="Hijishita S."/>
            <person name="Honda M."/>
            <person name="Hosokawa S."/>
            <person name="Ichikawa Y."/>
            <person name="Idonuma A."/>
            <person name="Iijima M."/>
            <person name="Ikeda M."/>
            <person name="Ikeno M."/>
            <person name="Ito K."/>
            <person name="Ito S."/>
            <person name="Ito T."/>
            <person name="Ito Y."/>
            <person name="Ito Y."/>
            <person name="Iwabuchi A."/>
            <person name="Kamiya K."/>
            <person name="Karasawa W."/>
            <person name="Kurita K."/>
            <person name="Katagiri S."/>
            <person name="Kikuta A."/>
            <person name="Kobayashi H."/>
            <person name="Kobayashi N."/>
            <person name="Machita K."/>
            <person name="Maehara T."/>
            <person name="Masukawa M."/>
            <person name="Mizubayashi T."/>
            <person name="Mukai Y."/>
            <person name="Nagasaki H."/>
            <person name="Nagata Y."/>
            <person name="Naito S."/>
            <person name="Nakashima M."/>
            <person name="Nakama Y."/>
            <person name="Nakamichi Y."/>
            <person name="Nakamura M."/>
            <person name="Meguro A."/>
            <person name="Negishi M."/>
            <person name="Ohta I."/>
            <person name="Ohta T."/>
            <person name="Okamoto M."/>
            <person name="Ono N."/>
            <person name="Saji S."/>
            <person name="Sakaguchi M."/>
            <person name="Sakai K."/>
            <person name="Shibata M."/>
            <person name="Shimokawa T."/>
            <person name="Song J."/>
            <person name="Takazaki Y."/>
            <person name="Terasawa K."/>
            <person name="Tsugane M."/>
            <person name="Tsuji K."/>
            <person name="Ueda S."/>
            <person name="Waki K."/>
            <person name="Yamagata H."/>
            <person name="Yamamoto M."/>
            <person name="Yamamoto S."/>
            <person name="Yamane H."/>
            <person name="Yoshiki S."/>
            <person name="Yoshihara R."/>
            <person name="Yukawa K."/>
            <person name="Zhong H."/>
            <person name="Yano M."/>
            <person name="Yuan Q."/>
            <person name="Ouyang S."/>
            <person name="Liu J."/>
            <person name="Jones K.M."/>
            <person name="Gansberger K."/>
            <person name="Moffat K."/>
            <person name="Hill J."/>
            <person name="Bera J."/>
            <person name="Fadrosh D."/>
            <person name="Jin S."/>
            <person name="Johri S."/>
            <person name="Kim M."/>
            <person name="Overton L."/>
            <person name="Reardon M."/>
            <person name="Tsitrin T."/>
            <person name="Vuong H."/>
            <person name="Weaver B."/>
            <person name="Ciecko A."/>
            <person name="Tallon L."/>
            <person name="Jackson J."/>
            <person name="Pai G."/>
            <person name="Aken S.V."/>
            <person name="Utterback T."/>
            <person name="Reidmuller S."/>
            <person name="Feldblyum T."/>
            <person name="Hsiao J."/>
            <person name="Zismann V."/>
            <person name="Iobst S."/>
            <person name="de Vazeille A.R."/>
            <person name="Buell C.R."/>
            <person name="Ying K."/>
            <person name="Li Y."/>
            <person name="Lu T."/>
            <person name="Huang Y."/>
            <person name="Zhao Q."/>
            <person name="Feng Q."/>
            <person name="Zhang L."/>
            <person name="Zhu J."/>
            <person name="Weng Q."/>
            <person name="Mu J."/>
            <person name="Lu Y."/>
            <person name="Fan D."/>
            <person name="Liu Y."/>
            <person name="Guan J."/>
            <person name="Zhang Y."/>
            <person name="Yu S."/>
            <person name="Liu X."/>
            <person name="Zhang Y."/>
            <person name="Hong G."/>
            <person name="Han B."/>
            <person name="Choisne N."/>
            <person name="Demange N."/>
            <person name="Orjeda G."/>
            <person name="Samain S."/>
            <person name="Cattolico L."/>
            <person name="Pelletier E."/>
            <person name="Couloux A."/>
            <person name="Segurens B."/>
            <person name="Wincker P."/>
            <person name="D'Hont A."/>
            <person name="Scarpelli C."/>
            <person name="Weissenbach J."/>
            <person name="Salanoubat M."/>
            <person name="Quetier F."/>
            <person name="Yu Y."/>
            <person name="Kim H.R."/>
            <person name="Rambo T."/>
            <person name="Currie J."/>
            <person name="Collura K."/>
            <person name="Luo M."/>
            <person name="Yang T."/>
            <person name="Ammiraju J.S.S."/>
            <person name="Engler F."/>
            <person name="Soderlund C."/>
            <person name="Wing R.A."/>
            <person name="Palmer L.E."/>
            <person name="de la Bastide M."/>
            <person name="Spiegel L."/>
            <person name="Nascimento L."/>
            <person name="Zutavern T."/>
            <person name="O'Shaughnessy A."/>
            <person name="Dike S."/>
            <person name="Dedhia N."/>
            <person name="Preston R."/>
            <person name="Balija V."/>
            <person name="McCombie W.R."/>
            <person name="Chow T."/>
            <person name="Chen H."/>
            <person name="Chung M."/>
            <person name="Chen C."/>
            <person name="Shaw J."/>
            <person name="Wu H."/>
            <person name="Hsiao K."/>
            <person name="Chao Y."/>
            <person name="Chu M."/>
            <person name="Cheng C."/>
            <person name="Hour A."/>
            <person name="Lee P."/>
            <person name="Lin S."/>
            <person name="Lin Y."/>
            <person name="Liou J."/>
            <person name="Liu S."/>
            <person name="Hsing Y."/>
            <person name="Raghuvanshi S."/>
            <person name="Mohanty A."/>
            <person name="Bharti A.K."/>
            <person name="Gaur A."/>
            <person name="Gupta V."/>
            <person name="Kumar D."/>
            <person name="Ravi V."/>
            <person name="Vij S."/>
            <person name="Kapur A."/>
            <person name="Khurana P."/>
            <person name="Khurana P."/>
            <person name="Khurana J.P."/>
            <person name="Tyagi A.K."/>
            <person name="Gaikwad K."/>
            <person name="Singh A."/>
            <person name="Dalal V."/>
            <person name="Srivastava S."/>
            <person name="Dixit A."/>
            <person name="Pal A.K."/>
            <person name="Ghazi I.A."/>
            <person name="Yadav M."/>
            <person name="Pandit A."/>
            <person name="Bhargava A."/>
            <person name="Sureshbabu K."/>
            <person name="Batra K."/>
            <person name="Sharma T.R."/>
            <person name="Mohapatra T."/>
            <person name="Singh N.K."/>
            <person name="Messing J."/>
            <person name="Nelson A.B."/>
            <person name="Fuks G."/>
            <person name="Kavchok S."/>
            <person name="Keizer G."/>
            <person name="Linton E."/>
            <person name="Llaca V."/>
            <person name="Song R."/>
            <person name="Tanyolac B."/>
            <person name="Young S."/>
            <person name="Ho-Il K."/>
            <person name="Hahn J.H."/>
            <person name="Sangsakoo G."/>
            <person name="Vanavichit A."/>
            <person name="de Mattos Luiz.A.T."/>
            <person name="Zimmer P.D."/>
            <person name="Malone G."/>
            <person name="Dellagostin O."/>
            <person name="de Oliveira A.C."/>
            <person name="Bevan M."/>
            <person name="Bancroft I."/>
            <person name="Minx P."/>
            <person name="Cordum H."/>
            <person name="Wilson R."/>
            <person name="Cheng Z."/>
            <person name="Jin W."/>
            <person name="Jiang J."/>
            <person name="Leong S.A."/>
            <person name="Iwama H."/>
            <person name="Gojobori T."/>
            <person name="Itoh T."/>
            <person name="Niimura Y."/>
            <person name="Fujii Y."/>
            <person name="Habara T."/>
            <person name="Sakai H."/>
            <person name="Sato Y."/>
            <person name="Wilson G."/>
            <person name="Kumar K."/>
            <person name="McCouch S."/>
            <person name="Juretic N."/>
            <person name="Hoen D."/>
            <person name="Wright S."/>
            <person name="Bruskiewich R."/>
            <person name="Bureau T."/>
            <person name="Miyao A."/>
            <person name="Hirochika H."/>
            <person name="Nishikawa T."/>
            <person name="Kadowaki K."/>
            <person name="Sugiura M."/>
            <person name="Burr B."/>
            <person name="Sasaki T."/>
        </authorList>
    </citation>
    <scope>NUCLEOTIDE SEQUENCE [LARGE SCALE GENOMIC DNA]</scope>
    <source>
        <strain evidence="2">cv. Nipponbare</strain>
    </source>
</reference>
<sequence>PSSPLLSVASVYSPLNPPTATLFLPPLSGNGSGGGGDALEKAVARGRGRQIRRLCRWGWIRRCSRSSLDDGDEDPVDLFL</sequence>
<dbReference type="InParanoid" id="A0A0P0Y8Y2"/>
<protein>
    <submittedName>
        <fullName evidence="1">Os12g0276550 protein</fullName>
    </submittedName>
</protein>
<dbReference type="Gramene" id="Os12t0276550-00">
    <property type="protein sequence ID" value="Os12t0276550-00"/>
    <property type="gene ID" value="Os12g0276550"/>
</dbReference>
<dbReference type="Proteomes" id="UP000059680">
    <property type="component" value="Chromosome 12"/>
</dbReference>